<keyword evidence="7 8" id="KW-0472">Membrane</keyword>
<comment type="similarity">
    <text evidence="2">Belongs to the autoinducer-2 exporter (AI-2E) (TC 2.A.86) family.</text>
</comment>
<evidence type="ECO:0000256" key="6">
    <source>
        <dbReference type="ARBA" id="ARBA00022989"/>
    </source>
</evidence>
<organism evidence="9 10">
    <name type="scientific">Lichenifustis flavocetrariae</name>
    <dbReference type="NCBI Taxonomy" id="2949735"/>
    <lineage>
        <taxon>Bacteria</taxon>
        <taxon>Pseudomonadati</taxon>
        <taxon>Pseudomonadota</taxon>
        <taxon>Alphaproteobacteria</taxon>
        <taxon>Hyphomicrobiales</taxon>
        <taxon>Lichenihabitantaceae</taxon>
        <taxon>Lichenifustis</taxon>
    </lineage>
</organism>
<evidence type="ECO:0000313" key="9">
    <source>
        <dbReference type="EMBL" id="MCW6508836.1"/>
    </source>
</evidence>
<evidence type="ECO:0000256" key="2">
    <source>
        <dbReference type="ARBA" id="ARBA00009773"/>
    </source>
</evidence>
<accession>A0AA42CK50</accession>
<sequence>MTNITIPQVDVDDRNAIGPTSDRAVLTKADQPQGIAETCEPRAGVTDPAKAMALFVMIVAILYFGREMLVPIVLALLLAFILAPLVAFLRRLHLGHVPSVFFGLVLALAVILTIGTVIGSQVAQLSDNLPQYIDTIETKVDGVRAFTVGRLSDMAARVGSQRAKIAGHDAAAAAPEVAASALPAPFSSMPPATGSALLELAQRYISPVLSPLVTLGLIFVVAIFALLQQEDLRDRLIRLFGADDPGRTTFIIDDVTRRLSKYFRTQLSVNTAFGLVVGTGLLVIGVPNPVLFGILSALLRFVPYIGSLVAALLPMALGAAVDPGWSLVLWTALLYLVVESATGQVIEPLIYAHSTGLSPFSVVVAAIVWSWLWGPIGLILSIPLTMGLVVIGQHVARLKFLDTLLGDRPK</sequence>
<keyword evidence="5 8" id="KW-0812">Transmembrane</keyword>
<feature type="transmembrane region" description="Helical" evidence="8">
    <location>
        <begin position="325"/>
        <end position="346"/>
    </location>
</feature>
<dbReference type="RefSeq" id="WP_282585205.1">
    <property type="nucleotide sequence ID" value="NZ_JAMOIM010000007.1"/>
</dbReference>
<gene>
    <name evidence="9" type="ORF">M8523_12480</name>
</gene>
<name>A0AA42CK50_9HYPH</name>
<comment type="subcellular location">
    <subcellularLocation>
        <location evidence="1">Cell membrane</location>
        <topology evidence="1">Multi-pass membrane protein</topology>
    </subcellularLocation>
</comment>
<evidence type="ECO:0000256" key="5">
    <source>
        <dbReference type="ARBA" id="ARBA00022692"/>
    </source>
</evidence>
<evidence type="ECO:0000256" key="7">
    <source>
        <dbReference type="ARBA" id="ARBA00023136"/>
    </source>
</evidence>
<dbReference type="Proteomes" id="UP001165667">
    <property type="component" value="Unassembled WGS sequence"/>
</dbReference>
<dbReference type="Pfam" id="PF01594">
    <property type="entry name" value="AI-2E_transport"/>
    <property type="match status" value="1"/>
</dbReference>
<feature type="transmembrane region" description="Helical" evidence="8">
    <location>
        <begin position="204"/>
        <end position="227"/>
    </location>
</feature>
<keyword evidence="3" id="KW-0813">Transport</keyword>
<dbReference type="AlphaFoldDB" id="A0AA42CK50"/>
<feature type="transmembrane region" description="Helical" evidence="8">
    <location>
        <begin position="366"/>
        <end position="391"/>
    </location>
</feature>
<evidence type="ECO:0000256" key="3">
    <source>
        <dbReference type="ARBA" id="ARBA00022448"/>
    </source>
</evidence>
<dbReference type="PANTHER" id="PTHR21716:SF53">
    <property type="entry name" value="PERMEASE PERM-RELATED"/>
    <property type="match status" value="1"/>
</dbReference>
<evidence type="ECO:0000256" key="1">
    <source>
        <dbReference type="ARBA" id="ARBA00004651"/>
    </source>
</evidence>
<feature type="transmembrane region" description="Helical" evidence="8">
    <location>
        <begin position="267"/>
        <end position="284"/>
    </location>
</feature>
<keyword evidence="4" id="KW-1003">Cell membrane</keyword>
<comment type="caution">
    <text evidence="9">The sequence shown here is derived from an EMBL/GenBank/DDBJ whole genome shotgun (WGS) entry which is preliminary data.</text>
</comment>
<reference evidence="9" key="1">
    <citation type="submission" date="2022-05" db="EMBL/GenBank/DDBJ databases">
        <authorList>
            <person name="Pankratov T."/>
        </authorList>
    </citation>
    <scope>NUCLEOTIDE SEQUENCE</scope>
    <source>
        <strain evidence="9">BP6-180914</strain>
    </source>
</reference>
<feature type="transmembrane region" description="Helical" evidence="8">
    <location>
        <begin position="290"/>
        <end position="313"/>
    </location>
</feature>
<evidence type="ECO:0000256" key="4">
    <source>
        <dbReference type="ARBA" id="ARBA00022475"/>
    </source>
</evidence>
<dbReference type="EMBL" id="JAMOIM010000007">
    <property type="protein sequence ID" value="MCW6508836.1"/>
    <property type="molecule type" value="Genomic_DNA"/>
</dbReference>
<evidence type="ECO:0000256" key="8">
    <source>
        <dbReference type="SAM" id="Phobius"/>
    </source>
</evidence>
<feature type="transmembrane region" description="Helical" evidence="8">
    <location>
        <begin position="72"/>
        <end position="89"/>
    </location>
</feature>
<keyword evidence="6 8" id="KW-1133">Transmembrane helix</keyword>
<keyword evidence="10" id="KW-1185">Reference proteome</keyword>
<dbReference type="PANTHER" id="PTHR21716">
    <property type="entry name" value="TRANSMEMBRANE PROTEIN"/>
    <property type="match status" value="1"/>
</dbReference>
<protein>
    <submittedName>
        <fullName evidence="9">AI-2E family transporter</fullName>
    </submittedName>
</protein>
<dbReference type="GO" id="GO:0005886">
    <property type="term" value="C:plasma membrane"/>
    <property type="evidence" value="ECO:0007669"/>
    <property type="project" value="UniProtKB-SubCell"/>
</dbReference>
<evidence type="ECO:0000313" key="10">
    <source>
        <dbReference type="Proteomes" id="UP001165667"/>
    </source>
</evidence>
<feature type="transmembrane region" description="Helical" evidence="8">
    <location>
        <begin position="101"/>
        <end position="123"/>
    </location>
</feature>
<dbReference type="InterPro" id="IPR002549">
    <property type="entry name" value="AI-2E-like"/>
</dbReference>
<proteinExistence type="inferred from homology"/>